<reference evidence="2 3" key="1">
    <citation type="submission" date="2019-01" db="EMBL/GenBank/DDBJ databases">
        <title>Draft genome sequences of three monokaryotic isolates of the white-rot basidiomycete fungus Dichomitus squalens.</title>
        <authorList>
            <consortium name="DOE Joint Genome Institute"/>
            <person name="Lopez S.C."/>
            <person name="Andreopoulos B."/>
            <person name="Pangilinan J."/>
            <person name="Lipzen A."/>
            <person name="Riley R."/>
            <person name="Ahrendt S."/>
            <person name="Ng V."/>
            <person name="Barry K."/>
            <person name="Daum C."/>
            <person name="Grigoriev I.V."/>
            <person name="Hilden K.S."/>
            <person name="Makela M.R."/>
            <person name="de Vries R.P."/>
        </authorList>
    </citation>
    <scope>NUCLEOTIDE SEQUENCE [LARGE SCALE GENOMIC DNA]</scope>
    <source>
        <strain evidence="2 3">CBS 464.89</strain>
    </source>
</reference>
<evidence type="ECO:0000313" key="3">
    <source>
        <dbReference type="Proteomes" id="UP000292082"/>
    </source>
</evidence>
<gene>
    <name evidence="2" type="ORF">BD310DRAFT_49361</name>
</gene>
<dbReference type="Proteomes" id="UP000292082">
    <property type="component" value="Unassembled WGS sequence"/>
</dbReference>
<evidence type="ECO:0000256" key="1">
    <source>
        <dbReference type="SAM" id="MobiDB-lite"/>
    </source>
</evidence>
<proteinExistence type="predicted"/>
<dbReference type="EMBL" id="ML145093">
    <property type="protein sequence ID" value="TBU62428.1"/>
    <property type="molecule type" value="Genomic_DNA"/>
</dbReference>
<dbReference type="AlphaFoldDB" id="A0A4V2K948"/>
<sequence>MRPLSWEEFPTRRQKSKPSHYLSHALPTHPVIQASQNSGGHRAHNRLFAPQLRSCWRTHLPARRMFFPGHTRRRTSYLSRSASPARHTQKLHSRLISSASHQHESRTSRRRVASQAGWAWLFTCHTGPAFPPAHSIAALSSGTHGTLHPFPPRPAPRVRLLVVAPSACGDPEHAANSRSLLLHLDTFTSETQRRFRRSQAAVGNKHRWPLTSTSTSYSDALTYYHQPLEPLEEIIFRSSPAPARYSFANPTARMWP</sequence>
<feature type="region of interest" description="Disordered" evidence="1">
    <location>
        <begin position="73"/>
        <end position="110"/>
    </location>
</feature>
<protein>
    <submittedName>
        <fullName evidence="2">Uncharacterized protein</fullName>
    </submittedName>
</protein>
<keyword evidence="3" id="KW-1185">Reference proteome</keyword>
<organism evidence="2 3">
    <name type="scientific">Dichomitus squalens</name>
    <dbReference type="NCBI Taxonomy" id="114155"/>
    <lineage>
        <taxon>Eukaryota</taxon>
        <taxon>Fungi</taxon>
        <taxon>Dikarya</taxon>
        <taxon>Basidiomycota</taxon>
        <taxon>Agaricomycotina</taxon>
        <taxon>Agaricomycetes</taxon>
        <taxon>Polyporales</taxon>
        <taxon>Polyporaceae</taxon>
        <taxon>Dichomitus</taxon>
    </lineage>
</organism>
<name>A0A4V2K948_9APHY</name>
<evidence type="ECO:0000313" key="2">
    <source>
        <dbReference type="EMBL" id="TBU62428.1"/>
    </source>
</evidence>
<feature type="region of interest" description="Disordered" evidence="1">
    <location>
        <begin position="1"/>
        <end position="22"/>
    </location>
</feature>
<accession>A0A4V2K948</accession>